<sequence>MKGEILGLVMATSLLFGSIAFAEENLPVRSGTDPSAQPMMQTKSLMAVTGSALSVIDSNSVTANAYALVNTLLGSGGVTVSNIKMTGSKLAAGKFTGGNGIIGFNDGIILSTGAISNVVDPNTVEDASRINNTAGDNDLNALINSNATRDAVILEFDFVPEHDILSFQYVLASEEYNEYVNLNYNDVFGFFVNGKNAALIPNTTTLVSVNSINGGNPLGTNAKHPEYYINNDRASGAKLNTQMDGLTKVLPVQVNVNKGQVNHIKMAIADVYDSEYDTNVFIKAGSFTDKPIDNPPVVKATADRQPDTNDWYHNDVNVTFTATDDMGVVSIDPPVVISTEGVDQEIIGTATDTAGQKGTTSIKINLDKTAPQTTAETPVPGASGWYNADVNVTLSAVDNLSGLSKTQYRINGGEWKNYTGLLKLSSEGSNFLEYQSFDAAGNEENIKSMTINIDKIAPTASVSYSKTTPTNQEVIATITPSEDVTVTNNSGASAYTFNENGSFTFEFVDAAGNKGSVIATVANNDKVAPTITVAPYTTTPTNQDVIVTATTNEGTLNAASHTFSKNGSFSFTAIDAAGNISTQTVTIDNIDKLAPTITVAPYTTTPTNQDVIVTATTNEGTLNAASHTFSENGSFSFTAIDAAGNTSTQTVTIDNIDKVAPVISFTGNLNAYTVDQNINISCSVVDVLSGLLTTNCHDIVGPASGFTLGNNSYTFTATDNVGNVSTSTISFTLSVNTDSLGKLTRQYFKDASFLESLISKLNAIQASISKGNTNAKSGQVGAFINQIEAKIGKSITNEQAQILIQLAKKL</sequence>
<evidence type="ECO:0000313" key="3">
    <source>
        <dbReference type="Proteomes" id="UP001165962"/>
    </source>
</evidence>
<name>A0ABX0JD49_9BACL</name>
<comment type="caution">
    <text evidence="2">The sequence shown here is derived from an EMBL/GenBank/DDBJ whole genome shotgun (WGS) entry which is preliminary data.</text>
</comment>
<feature type="chain" id="PRO_5045185043" description="HYR domain-containing protein" evidence="1">
    <location>
        <begin position="23"/>
        <end position="810"/>
    </location>
</feature>
<evidence type="ECO:0008006" key="4">
    <source>
        <dbReference type="Google" id="ProtNLM"/>
    </source>
</evidence>
<accession>A0ABX0JD49</accession>
<reference evidence="2" key="1">
    <citation type="submission" date="2020-03" db="EMBL/GenBank/DDBJ databases">
        <title>Draft sequencing of Paenibacilllus sp. S3N08.</title>
        <authorList>
            <person name="Kim D.-U."/>
        </authorList>
    </citation>
    <scope>NUCLEOTIDE SEQUENCE</scope>
    <source>
        <strain evidence="2">S3N08</strain>
    </source>
</reference>
<feature type="signal peptide" evidence="1">
    <location>
        <begin position="1"/>
        <end position="22"/>
    </location>
</feature>
<dbReference type="EMBL" id="JAAOIW010000018">
    <property type="protein sequence ID" value="NHN34349.1"/>
    <property type="molecule type" value="Genomic_DNA"/>
</dbReference>
<keyword evidence="1" id="KW-0732">Signal</keyword>
<evidence type="ECO:0000313" key="2">
    <source>
        <dbReference type="EMBL" id="NHN34349.1"/>
    </source>
</evidence>
<organism evidence="2 3">
    <name type="scientific">Paenibacillus agricola</name>
    <dbReference type="NCBI Taxonomy" id="2716264"/>
    <lineage>
        <taxon>Bacteria</taxon>
        <taxon>Bacillati</taxon>
        <taxon>Bacillota</taxon>
        <taxon>Bacilli</taxon>
        <taxon>Bacillales</taxon>
        <taxon>Paenibacillaceae</taxon>
        <taxon>Paenibacillus</taxon>
    </lineage>
</organism>
<dbReference type="InterPro" id="IPR049804">
    <property type="entry name" value="Choice_anch_L"/>
</dbReference>
<dbReference type="Proteomes" id="UP001165962">
    <property type="component" value="Unassembled WGS sequence"/>
</dbReference>
<dbReference type="NCBIfam" id="NF038133">
    <property type="entry name" value="choice_anch_L"/>
    <property type="match status" value="1"/>
</dbReference>
<keyword evidence="3" id="KW-1185">Reference proteome</keyword>
<gene>
    <name evidence="2" type="ORF">G9U52_31625</name>
</gene>
<evidence type="ECO:0000256" key="1">
    <source>
        <dbReference type="SAM" id="SignalP"/>
    </source>
</evidence>
<dbReference type="InterPro" id="IPR058094">
    <property type="entry name" value="Ig-like_OmpL47-like"/>
</dbReference>
<proteinExistence type="predicted"/>
<dbReference type="NCBIfam" id="NF047446">
    <property type="entry name" value="barrel_OmpL47"/>
    <property type="match status" value="1"/>
</dbReference>
<protein>
    <recommendedName>
        <fullName evidence="4">HYR domain-containing protein</fullName>
    </recommendedName>
</protein>
<dbReference type="Gene3D" id="3.30.1920.20">
    <property type="match status" value="1"/>
</dbReference>